<dbReference type="RefSeq" id="WP_021726186.1">
    <property type="nucleotide sequence ID" value="NZ_AWEZ01000045.1"/>
</dbReference>
<accession>U2UYY9</accession>
<dbReference type="InterPro" id="IPR000182">
    <property type="entry name" value="GNAT_dom"/>
</dbReference>
<dbReference type="PROSITE" id="PS51186">
    <property type="entry name" value="GNAT"/>
    <property type="match status" value="1"/>
</dbReference>
<dbReference type="AlphaFoldDB" id="U2UYY9"/>
<reference evidence="2 3" key="1">
    <citation type="submission" date="2013-08" db="EMBL/GenBank/DDBJ databases">
        <authorList>
            <person name="Durkin A.S."/>
            <person name="Haft D.R."/>
            <person name="McCorrison J."/>
            <person name="Torralba M."/>
            <person name="Gillis M."/>
            <person name="Haft D.H."/>
            <person name="Methe B."/>
            <person name="Sutton G."/>
            <person name="Nelson K.E."/>
        </authorList>
    </citation>
    <scope>NUCLEOTIDE SEQUENCE [LARGE SCALE GENOMIC DNA]</scope>
    <source>
        <strain evidence="2 3">F0195</strain>
    </source>
</reference>
<protein>
    <submittedName>
        <fullName evidence="2">FR47-like protein</fullName>
    </submittedName>
</protein>
<evidence type="ECO:0000259" key="1">
    <source>
        <dbReference type="PROSITE" id="PS51186"/>
    </source>
</evidence>
<dbReference type="CDD" id="cd04301">
    <property type="entry name" value="NAT_SF"/>
    <property type="match status" value="1"/>
</dbReference>
<dbReference type="eggNOG" id="COG0456">
    <property type="taxonomic scope" value="Bacteria"/>
</dbReference>
<sequence>MIDEVRPATTHDLAAIWQLYAAVCDAQRTSTYSAEWHMGVYPSEADFAAALSEGTLFVGTLDGRVVSSMLLERHDDEAYAPVTWERDVPADEVGVLHLLAVDPSLQRQGIARRMLDEAVRIAQRWGKRAIHLDVMPHNLAASWLYESFGFRCAGTCHVPYDDIGGTKLRVYEYAL</sequence>
<dbReference type="InterPro" id="IPR016181">
    <property type="entry name" value="Acyl_CoA_acyltransferase"/>
</dbReference>
<dbReference type="InterPro" id="IPR050276">
    <property type="entry name" value="MshD_Acetyltransferase"/>
</dbReference>
<gene>
    <name evidence="2" type="ORF">HMPREF1316_0106</name>
</gene>
<feature type="domain" description="N-acetyltransferase" evidence="1">
    <location>
        <begin position="3"/>
        <end position="175"/>
    </location>
</feature>
<keyword evidence="3" id="KW-1185">Reference proteome</keyword>
<evidence type="ECO:0000313" key="3">
    <source>
        <dbReference type="Proteomes" id="UP000016638"/>
    </source>
</evidence>
<organism evidence="2 3">
    <name type="scientific">Olsenella profusa F0195</name>
    <dbReference type="NCBI Taxonomy" id="1125712"/>
    <lineage>
        <taxon>Bacteria</taxon>
        <taxon>Bacillati</taxon>
        <taxon>Actinomycetota</taxon>
        <taxon>Coriobacteriia</taxon>
        <taxon>Coriobacteriales</taxon>
        <taxon>Atopobiaceae</taxon>
        <taxon>Olsenella</taxon>
    </lineage>
</organism>
<dbReference type="PATRIC" id="fig|1125712.3.peg.1236"/>
<comment type="caution">
    <text evidence="2">The sequence shown here is derived from an EMBL/GenBank/DDBJ whole genome shotgun (WGS) entry which is preliminary data.</text>
</comment>
<dbReference type="GO" id="GO:0016747">
    <property type="term" value="F:acyltransferase activity, transferring groups other than amino-acyl groups"/>
    <property type="evidence" value="ECO:0007669"/>
    <property type="project" value="InterPro"/>
</dbReference>
<dbReference type="Proteomes" id="UP000016638">
    <property type="component" value="Unassembled WGS sequence"/>
</dbReference>
<name>U2UYY9_9ACTN</name>
<evidence type="ECO:0000313" key="2">
    <source>
        <dbReference type="EMBL" id="ERL08317.1"/>
    </source>
</evidence>
<dbReference type="PANTHER" id="PTHR43617">
    <property type="entry name" value="L-AMINO ACID N-ACETYLTRANSFERASE"/>
    <property type="match status" value="1"/>
</dbReference>
<proteinExistence type="predicted"/>
<dbReference type="SUPFAM" id="SSF55729">
    <property type="entry name" value="Acyl-CoA N-acyltransferases (Nat)"/>
    <property type="match status" value="1"/>
</dbReference>
<dbReference type="STRING" id="1125712.HMPREF1316_0106"/>
<dbReference type="Gene3D" id="3.40.630.30">
    <property type="match status" value="1"/>
</dbReference>
<dbReference type="Pfam" id="PF00583">
    <property type="entry name" value="Acetyltransf_1"/>
    <property type="match status" value="1"/>
</dbReference>
<dbReference type="PANTHER" id="PTHR43617:SF38">
    <property type="entry name" value="N-ACETYLTRANSFERASE DOMAIN-CONTAINING PROTEIN"/>
    <property type="match status" value="1"/>
</dbReference>
<dbReference type="EMBL" id="AWEZ01000045">
    <property type="protein sequence ID" value="ERL08317.1"/>
    <property type="molecule type" value="Genomic_DNA"/>
</dbReference>